<evidence type="ECO:0000259" key="2">
    <source>
        <dbReference type="Pfam" id="PF21787"/>
    </source>
</evidence>
<keyword evidence="4" id="KW-1185">Reference proteome</keyword>
<evidence type="ECO:0000313" key="3">
    <source>
        <dbReference type="EMBL" id="KAJ8310272.1"/>
    </source>
</evidence>
<accession>A0ABQ9F306</accession>
<feature type="domain" description="Transposable element P transposase-like RNase H" evidence="2">
    <location>
        <begin position="18"/>
        <end position="137"/>
    </location>
</feature>
<dbReference type="Pfam" id="PF21787">
    <property type="entry name" value="TNP-like_RNaseH_N"/>
    <property type="match status" value="1"/>
</dbReference>
<protein>
    <recommendedName>
        <fullName evidence="2">Transposable element P transposase-like RNase H domain-containing protein</fullName>
    </recommendedName>
</protein>
<proteinExistence type="predicted"/>
<feature type="region of interest" description="Disordered" evidence="1">
    <location>
        <begin position="291"/>
        <end position="330"/>
    </location>
</feature>
<reference evidence="3 4" key="1">
    <citation type="submission" date="2022-12" db="EMBL/GenBank/DDBJ databases">
        <title>Chromosome-level genome of Tegillarca granosa.</title>
        <authorList>
            <person name="Kim J."/>
        </authorList>
    </citation>
    <scope>NUCLEOTIDE SEQUENCE [LARGE SCALE GENOMIC DNA]</scope>
    <source>
        <strain evidence="3">Teg-2019</strain>
        <tissue evidence="3">Adductor muscle</tissue>
    </source>
</reference>
<name>A0ABQ9F306_TEGGR</name>
<evidence type="ECO:0000256" key="1">
    <source>
        <dbReference type="SAM" id="MobiDB-lite"/>
    </source>
</evidence>
<feature type="compositionally biased region" description="Polar residues" evidence="1">
    <location>
        <begin position="321"/>
        <end position="330"/>
    </location>
</feature>
<sequence>MMQWMYNESLRQISIPEGKYGGIILDEMAIQEDLQIVHTSQSSELYGLSFTGGDLGKMQALNSGEIADCKLANHVQQYAFTGLTGFRWPFAHFPNTQAPPAEIFITTWMCIDELTKWGFNPIYCCMDGSANNRAFLKMHFSKSDPVSMKMSFYDPNKRYKSLLTMETREDLDYMYFGFMSIVDLCTNELNIELVPSRVNSDIIENIFCQERSLYHGANSNPNYNEYRAGINSIILGQSTISKKANCGGETAKPFAIGPPSKKSKHTKEYFDDLFFLFFSFVLKGSEVATEEQADATEGPLDASDGPACGEFEVDGEGSGMAQDNVSSVAR</sequence>
<comment type="caution">
    <text evidence="3">The sequence shown here is derived from an EMBL/GenBank/DDBJ whole genome shotgun (WGS) entry which is preliminary data.</text>
</comment>
<evidence type="ECO:0000313" key="4">
    <source>
        <dbReference type="Proteomes" id="UP001217089"/>
    </source>
</evidence>
<dbReference type="Proteomes" id="UP001217089">
    <property type="component" value="Unassembled WGS sequence"/>
</dbReference>
<gene>
    <name evidence="3" type="ORF">KUTeg_012137</name>
</gene>
<dbReference type="InterPro" id="IPR048365">
    <property type="entry name" value="TNP-like_RNaseH_N"/>
</dbReference>
<organism evidence="3 4">
    <name type="scientific">Tegillarca granosa</name>
    <name type="common">Malaysian cockle</name>
    <name type="synonym">Anadara granosa</name>
    <dbReference type="NCBI Taxonomy" id="220873"/>
    <lineage>
        <taxon>Eukaryota</taxon>
        <taxon>Metazoa</taxon>
        <taxon>Spiralia</taxon>
        <taxon>Lophotrochozoa</taxon>
        <taxon>Mollusca</taxon>
        <taxon>Bivalvia</taxon>
        <taxon>Autobranchia</taxon>
        <taxon>Pteriomorphia</taxon>
        <taxon>Arcoida</taxon>
        <taxon>Arcoidea</taxon>
        <taxon>Arcidae</taxon>
        <taxon>Tegillarca</taxon>
    </lineage>
</organism>
<dbReference type="EMBL" id="JARBDR010000640">
    <property type="protein sequence ID" value="KAJ8310272.1"/>
    <property type="molecule type" value="Genomic_DNA"/>
</dbReference>